<gene>
    <name evidence="1" type="ORF">CEXT_637671</name>
</gene>
<evidence type="ECO:0000313" key="2">
    <source>
        <dbReference type="Proteomes" id="UP001054945"/>
    </source>
</evidence>
<dbReference type="EMBL" id="BPLR01002245">
    <property type="protein sequence ID" value="GIX71680.1"/>
    <property type="molecule type" value="Genomic_DNA"/>
</dbReference>
<proteinExistence type="predicted"/>
<reference evidence="1 2" key="1">
    <citation type="submission" date="2021-06" db="EMBL/GenBank/DDBJ databases">
        <title>Caerostris extrusa draft genome.</title>
        <authorList>
            <person name="Kono N."/>
            <person name="Arakawa K."/>
        </authorList>
    </citation>
    <scope>NUCLEOTIDE SEQUENCE [LARGE SCALE GENOMIC DNA]</scope>
</reference>
<evidence type="ECO:0000313" key="1">
    <source>
        <dbReference type="EMBL" id="GIX71680.1"/>
    </source>
</evidence>
<dbReference type="Proteomes" id="UP001054945">
    <property type="component" value="Unassembled WGS sequence"/>
</dbReference>
<sequence length="162" mass="18398">MAHLKGTSDYKKKRTREDQQYKVPKILSGNISDILLFSDTHPQPAAKPVHFLQKNFHLPLHTKNKTSSCCSIVDGGYILPPRGVEIKKNNTGQGFNKVPPVSQVCVVEPRASVDSLPVQSNRCSWSESYFWNAWGKRRKGDIPCLWHVPKFSPFLLQRLTNI</sequence>
<dbReference type="AlphaFoldDB" id="A0AAV4MHB0"/>
<comment type="caution">
    <text evidence="1">The sequence shown here is derived from an EMBL/GenBank/DDBJ whole genome shotgun (WGS) entry which is preliminary data.</text>
</comment>
<protein>
    <submittedName>
        <fullName evidence="1">Uncharacterized protein</fullName>
    </submittedName>
</protein>
<organism evidence="1 2">
    <name type="scientific">Caerostris extrusa</name>
    <name type="common">Bark spider</name>
    <name type="synonym">Caerostris bankana</name>
    <dbReference type="NCBI Taxonomy" id="172846"/>
    <lineage>
        <taxon>Eukaryota</taxon>
        <taxon>Metazoa</taxon>
        <taxon>Ecdysozoa</taxon>
        <taxon>Arthropoda</taxon>
        <taxon>Chelicerata</taxon>
        <taxon>Arachnida</taxon>
        <taxon>Araneae</taxon>
        <taxon>Araneomorphae</taxon>
        <taxon>Entelegynae</taxon>
        <taxon>Araneoidea</taxon>
        <taxon>Araneidae</taxon>
        <taxon>Caerostris</taxon>
    </lineage>
</organism>
<accession>A0AAV4MHB0</accession>
<name>A0AAV4MHB0_CAEEX</name>
<keyword evidence="2" id="KW-1185">Reference proteome</keyword>